<evidence type="ECO:0000313" key="4">
    <source>
        <dbReference type="Proteomes" id="UP001310594"/>
    </source>
</evidence>
<dbReference type="Proteomes" id="UP001310594">
    <property type="component" value="Unassembled WGS sequence"/>
</dbReference>
<dbReference type="AlphaFoldDB" id="A0AAN7W9M3"/>
<name>A0AAN7W9M3_9PEZI</name>
<evidence type="ECO:0000313" key="3">
    <source>
        <dbReference type="EMBL" id="KAK5702956.1"/>
    </source>
</evidence>
<reference evidence="3" key="1">
    <citation type="submission" date="2023-08" db="EMBL/GenBank/DDBJ databases">
        <title>Black Yeasts Isolated from many extreme environments.</title>
        <authorList>
            <person name="Coleine C."/>
            <person name="Stajich J.E."/>
            <person name="Selbmann L."/>
        </authorList>
    </citation>
    <scope>NUCLEOTIDE SEQUENCE</scope>
    <source>
        <strain evidence="3">CCFEE 5810</strain>
    </source>
</reference>
<gene>
    <name evidence="3" type="ORF">LTR97_003902</name>
</gene>
<keyword evidence="1" id="KW-0175">Coiled coil</keyword>
<comment type="caution">
    <text evidence="3">The sequence shown here is derived from an EMBL/GenBank/DDBJ whole genome shotgun (WGS) entry which is preliminary data.</text>
</comment>
<feature type="coiled-coil region" evidence="1">
    <location>
        <begin position="4"/>
        <end position="42"/>
    </location>
</feature>
<dbReference type="EMBL" id="JAVRQU010000005">
    <property type="protein sequence ID" value="KAK5702956.1"/>
    <property type="molecule type" value="Genomic_DNA"/>
</dbReference>
<sequence>MTDAHNAERTIIQLKLELQAARTELKEVKDAAAAEIKQVKDAAAADKTAHTHTLVDTYSKEIPRMCEAAQKNGEKLMAENRALKKKLEGVAATTVKEELNDGAPGSATTEEDDGAAEDLDLLLRSRVEVAWLLSGRGGWASRGPRGWVKGGGRVISDEELRKFE</sequence>
<evidence type="ECO:0000256" key="1">
    <source>
        <dbReference type="SAM" id="Coils"/>
    </source>
</evidence>
<proteinExistence type="predicted"/>
<organism evidence="3 4">
    <name type="scientific">Elasticomyces elasticus</name>
    <dbReference type="NCBI Taxonomy" id="574655"/>
    <lineage>
        <taxon>Eukaryota</taxon>
        <taxon>Fungi</taxon>
        <taxon>Dikarya</taxon>
        <taxon>Ascomycota</taxon>
        <taxon>Pezizomycotina</taxon>
        <taxon>Dothideomycetes</taxon>
        <taxon>Dothideomycetidae</taxon>
        <taxon>Mycosphaerellales</taxon>
        <taxon>Teratosphaeriaceae</taxon>
        <taxon>Elasticomyces</taxon>
    </lineage>
</organism>
<protein>
    <submittedName>
        <fullName evidence="3">Uncharacterized protein</fullName>
    </submittedName>
</protein>
<evidence type="ECO:0000256" key="2">
    <source>
        <dbReference type="SAM" id="MobiDB-lite"/>
    </source>
</evidence>
<feature type="region of interest" description="Disordered" evidence="2">
    <location>
        <begin position="95"/>
        <end position="114"/>
    </location>
</feature>
<accession>A0AAN7W9M3</accession>